<feature type="coiled-coil region" evidence="1">
    <location>
        <begin position="162"/>
        <end position="189"/>
    </location>
</feature>
<feature type="region of interest" description="Disordered" evidence="2">
    <location>
        <begin position="1"/>
        <end position="21"/>
    </location>
</feature>
<feature type="region of interest" description="Disordered" evidence="2">
    <location>
        <begin position="251"/>
        <end position="308"/>
    </location>
</feature>
<keyword evidence="4" id="KW-1185">Reference proteome</keyword>
<dbReference type="OMA" id="MEWRELF"/>
<evidence type="ECO:0000313" key="4">
    <source>
        <dbReference type="Proteomes" id="UP000008068"/>
    </source>
</evidence>
<dbReference type="STRING" id="135651.G0MKI0"/>
<dbReference type="eggNOG" id="ENOG502TH3Q">
    <property type="taxonomic scope" value="Eukaryota"/>
</dbReference>
<evidence type="ECO:0000256" key="1">
    <source>
        <dbReference type="SAM" id="Coils"/>
    </source>
</evidence>
<feature type="compositionally biased region" description="Low complexity" evidence="2">
    <location>
        <begin position="274"/>
        <end position="286"/>
    </location>
</feature>
<accession>G0MKI0</accession>
<dbReference type="Proteomes" id="UP000008068">
    <property type="component" value="Unassembled WGS sequence"/>
</dbReference>
<evidence type="ECO:0000256" key="2">
    <source>
        <dbReference type="SAM" id="MobiDB-lite"/>
    </source>
</evidence>
<feature type="compositionally biased region" description="Acidic residues" evidence="2">
    <location>
        <begin position="262"/>
        <end position="273"/>
    </location>
</feature>
<feature type="compositionally biased region" description="Basic residues" evidence="2">
    <location>
        <begin position="1"/>
        <end position="11"/>
    </location>
</feature>
<evidence type="ECO:0000313" key="3">
    <source>
        <dbReference type="EMBL" id="EGT33522.1"/>
    </source>
</evidence>
<protein>
    <submittedName>
        <fullName evidence="3">Uncharacterized protein</fullName>
    </submittedName>
</protein>
<dbReference type="OrthoDB" id="5869626at2759"/>
<feature type="compositionally biased region" description="Acidic residues" evidence="2">
    <location>
        <begin position="287"/>
        <end position="302"/>
    </location>
</feature>
<name>G0MKI0_CAEBE</name>
<reference evidence="4" key="1">
    <citation type="submission" date="2011-07" db="EMBL/GenBank/DDBJ databases">
        <authorList>
            <consortium name="Caenorhabditis brenneri Sequencing and Analysis Consortium"/>
            <person name="Wilson R.K."/>
        </authorList>
    </citation>
    <scope>NUCLEOTIDE SEQUENCE [LARGE SCALE GENOMIC DNA]</scope>
    <source>
        <strain evidence="4">PB2801</strain>
    </source>
</reference>
<dbReference type="AlphaFoldDB" id="G0MKI0"/>
<organism evidence="4">
    <name type="scientific">Caenorhabditis brenneri</name>
    <name type="common">Nematode worm</name>
    <dbReference type="NCBI Taxonomy" id="135651"/>
    <lineage>
        <taxon>Eukaryota</taxon>
        <taxon>Metazoa</taxon>
        <taxon>Ecdysozoa</taxon>
        <taxon>Nematoda</taxon>
        <taxon>Chromadorea</taxon>
        <taxon>Rhabditida</taxon>
        <taxon>Rhabditina</taxon>
        <taxon>Rhabditomorpha</taxon>
        <taxon>Rhabditoidea</taxon>
        <taxon>Rhabditidae</taxon>
        <taxon>Peloderinae</taxon>
        <taxon>Caenorhabditis</taxon>
    </lineage>
</organism>
<gene>
    <name evidence="3" type="ORF">CAEBREN_07674</name>
</gene>
<keyword evidence="1" id="KW-0175">Coiled coil</keyword>
<dbReference type="FunCoup" id="G0MKI0">
    <property type="interactions" value="1690"/>
</dbReference>
<dbReference type="HOGENOM" id="CLU_078600_0_0_1"/>
<sequence length="308" mass="36564">MNTPVKVKKSRQNQGGTPIPATRRRHIASPVETVYNPPVLKLKKNYDVEFERFLQSAKLVMDYLDNSERETLSPMRKQLRRFHKESNNYDVYFKSQGYWKFFYKGLIDRCDDIMDCFRFDDLRSVHIVVESHKLPKELISFVTQQLMEWRELFEDVEWMKTFRRLSQQVEKLQQEREEQEQRLKLLQELGVEFEISRLNIHDVKQEDQDPKQLSNNIIASIEELQDPTRGLKSMPMLSKKISVKRWYKKHYDPHSQTTSDHESEEESSSDEENSSLFNDASNSNIDDAADLSNEESDNDNDFEAFFSD</sequence>
<proteinExistence type="predicted"/>
<dbReference type="GO" id="GO:0005654">
    <property type="term" value="C:nucleoplasm"/>
    <property type="evidence" value="ECO:0007669"/>
    <property type="project" value="EnsemblMetazoa"/>
</dbReference>
<dbReference type="EMBL" id="GL379798">
    <property type="protein sequence ID" value="EGT33522.1"/>
    <property type="molecule type" value="Genomic_DNA"/>
</dbReference>
<dbReference type="InParanoid" id="G0MKI0"/>